<evidence type="ECO:0000256" key="1">
    <source>
        <dbReference type="SAM" id="MobiDB-lite"/>
    </source>
</evidence>
<sequence>MTPWLQILPLVLLVVVASWLVLRGMRTKPDDTANKARGGGSESHTDAPH</sequence>
<keyword evidence="2" id="KW-1133">Transmembrane helix</keyword>
<keyword evidence="4" id="KW-1185">Reference proteome</keyword>
<gene>
    <name evidence="3" type="ORF">BOA8489_00519</name>
</gene>
<dbReference type="Proteomes" id="UP000201838">
    <property type="component" value="Unassembled WGS sequence"/>
</dbReference>
<evidence type="ECO:0000256" key="2">
    <source>
        <dbReference type="SAM" id="Phobius"/>
    </source>
</evidence>
<keyword evidence="2" id="KW-0472">Membrane</keyword>
<organism evidence="3 4">
    <name type="scientific">Boseongicola aestuarii</name>
    <dbReference type="NCBI Taxonomy" id="1470561"/>
    <lineage>
        <taxon>Bacteria</taxon>
        <taxon>Pseudomonadati</taxon>
        <taxon>Pseudomonadota</taxon>
        <taxon>Alphaproteobacteria</taxon>
        <taxon>Rhodobacterales</taxon>
        <taxon>Paracoccaceae</taxon>
        <taxon>Boseongicola</taxon>
    </lineage>
</organism>
<name>A0A238IWK6_9RHOB</name>
<accession>A0A238IWK6</accession>
<feature type="transmembrane region" description="Helical" evidence="2">
    <location>
        <begin position="6"/>
        <end position="22"/>
    </location>
</feature>
<dbReference type="AlphaFoldDB" id="A0A238IWK6"/>
<proteinExistence type="predicted"/>
<keyword evidence="2" id="KW-0812">Transmembrane</keyword>
<evidence type="ECO:0000313" key="4">
    <source>
        <dbReference type="Proteomes" id="UP000201838"/>
    </source>
</evidence>
<protein>
    <submittedName>
        <fullName evidence="3">Uncharacterized protein</fullName>
    </submittedName>
</protein>
<dbReference type="EMBL" id="FXXQ01000001">
    <property type="protein sequence ID" value="SMX22423.1"/>
    <property type="molecule type" value="Genomic_DNA"/>
</dbReference>
<evidence type="ECO:0000313" key="3">
    <source>
        <dbReference type="EMBL" id="SMX22423.1"/>
    </source>
</evidence>
<reference evidence="3 4" key="1">
    <citation type="submission" date="2017-05" db="EMBL/GenBank/DDBJ databases">
        <authorList>
            <person name="Song R."/>
            <person name="Chenine A.L."/>
            <person name="Ruprecht R.M."/>
        </authorList>
    </citation>
    <scope>NUCLEOTIDE SEQUENCE [LARGE SCALE GENOMIC DNA]</scope>
    <source>
        <strain evidence="3 4">CECT 8489</strain>
    </source>
</reference>
<feature type="region of interest" description="Disordered" evidence="1">
    <location>
        <begin position="28"/>
        <end position="49"/>
    </location>
</feature>
<dbReference type="RefSeq" id="WP_176440181.1">
    <property type="nucleotide sequence ID" value="NZ_FXXQ01000001.1"/>
</dbReference>